<proteinExistence type="predicted"/>
<dbReference type="EMBL" id="JAACXV010000408">
    <property type="protein sequence ID" value="KAF7278096.1"/>
    <property type="molecule type" value="Genomic_DNA"/>
</dbReference>
<evidence type="ECO:0000313" key="4">
    <source>
        <dbReference type="Proteomes" id="UP000625711"/>
    </source>
</evidence>
<dbReference type="Proteomes" id="UP000625711">
    <property type="component" value="Unassembled WGS sequence"/>
</dbReference>
<protein>
    <submittedName>
        <fullName evidence="3">Uncharacterized protein</fullName>
    </submittedName>
</protein>
<gene>
    <name evidence="3" type="ORF">GWI33_008860</name>
</gene>
<comment type="caution">
    <text evidence="3">The sequence shown here is derived from an EMBL/GenBank/DDBJ whole genome shotgun (WGS) entry which is preliminary data.</text>
</comment>
<evidence type="ECO:0000313" key="3">
    <source>
        <dbReference type="EMBL" id="KAF7278096.1"/>
    </source>
</evidence>
<dbReference type="AlphaFoldDB" id="A0A834MAT8"/>
<reference evidence="3" key="1">
    <citation type="submission" date="2020-08" db="EMBL/GenBank/DDBJ databases">
        <title>Genome sequencing and assembly of the red palm weevil Rhynchophorus ferrugineus.</title>
        <authorList>
            <person name="Dias G.B."/>
            <person name="Bergman C.M."/>
            <person name="Manee M."/>
        </authorList>
    </citation>
    <scope>NUCLEOTIDE SEQUENCE</scope>
    <source>
        <strain evidence="3">AA-2017</strain>
        <tissue evidence="3">Whole larva</tissue>
    </source>
</reference>
<sequence length="152" mass="17036">MPFVSHILRLPPPPSHKQDQTLRNNVPNFRPAAVTPSPATLTRQPTGATIPRPVSPSLPRTLYFIIKYLSRVNPHKSRGFIYHSTVFVMITLPLYGRCGFGVVGRRRSWVRGVGGRSVGFLVRLREFLPFARRLAETEGAGERIVIGPPQRT</sequence>
<accession>A0A834MAT8</accession>
<keyword evidence="4" id="KW-1185">Reference proteome</keyword>
<keyword evidence="2" id="KW-0472">Membrane</keyword>
<name>A0A834MAT8_RHYFE</name>
<organism evidence="3 4">
    <name type="scientific">Rhynchophorus ferrugineus</name>
    <name type="common">Red palm weevil</name>
    <name type="synonym">Curculio ferrugineus</name>
    <dbReference type="NCBI Taxonomy" id="354439"/>
    <lineage>
        <taxon>Eukaryota</taxon>
        <taxon>Metazoa</taxon>
        <taxon>Ecdysozoa</taxon>
        <taxon>Arthropoda</taxon>
        <taxon>Hexapoda</taxon>
        <taxon>Insecta</taxon>
        <taxon>Pterygota</taxon>
        <taxon>Neoptera</taxon>
        <taxon>Endopterygota</taxon>
        <taxon>Coleoptera</taxon>
        <taxon>Polyphaga</taxon>
        <taxon>Cucujiformia</taxon>
        <taxon>Curculionidae</taxon>
        <taxon>Dryophthorinae</taxon>
        <taxon>Rhynchophorus</taxon>
    </lineage>
</organism>
<keyword evidence="2" id="KW-1133">Transmembrane helix</keyword>
<feature type="transmembrane region" description="Helical" evidence="2">
    <location>
        <begin position="80"/>
        <end position="103"/>
    </location>
</feature>
<feature type="region of interest" description="Disordered" evidence="1">
    <location>
        <begin position="27"/>
        <end position="52"/>
    </location>
</feature>
<feature type="compositionally biased region" description="Polar residues" evidence="1">
    <location>
        <begin position="37"/>
        <end position="47"/>
    </location>
</feature>
<evidence type="ECO:0000256" key="1">
    <source>
        <dbReference type="SAM" id="MobiDB-lite"/>
    </source>
</evidence>
<keyword evidence="2" id="KW-0812">Transmembrane</keyword>
<evidence type="ECO:0000256" key="2">
    <source>
        <dbReference type="SAM" id="Phobius"/>
    </source>
</evidence>